<accession>A0AAV9G553</accession>
<evidence type="ECO:0000313" key="2">
    <source>
        <dbReference type="EMBL" id="KAK4443425.1"/>
    </source>
</evidence>
<dbReference type="AlphaFoldDB" id="A0AAV9G553"/>
<name>A0AAV9G553_9PEZI</name>
<keyword evidence="3" id="KW-1185">Reference proteome</keyword>
<reference evidence="2" key="2">
    <citation type="submission" date="2023-05" db="EMBL/GenBank/DDBJ databases">
        <authorList>
            <consortium name="Lawrence Berkeley National Laboratory"/>
            <person name="Steindorff A."/>
            <person name="Hensen N."/>
            <person name="Bonometti L."/>
            <person name="Westerberg I."/>
            <person name="Brannstrom I.O."/>
            <person name="Guillou S."/>
            <person name="Cros-Aarteil S."/>
            <person name="Calhoun S."/>
            <person name="Haridas S."/>
            <person name="Kuo A."/>
            <person name="Mondo S."/>
            <person name="Pangilinan J."/>
            <person name="Riley R."/>
            <person name="Labutti K."/>
            <person name="Andreopoulos B."/>
            <person name="Lipzen A."/>
            <person name="Chen C."/>
            <person name="Yanf M."/>
            <person name="Daum C."/>
            <person name="Ng V."/>
            <person name="Clum A."/>
            <person name="Ohm R."/>
            <person name="Martin F."/>
            <person name="Silar P."/>
            <person name="Natvig D."/>
            <person name="Lalanne C."/>
            <person name="Gautier V."/>
            <person name="Ament-Velasquez S.L."/>
            <person name="Kruys A."/>
            <person name="Hutchinson M.I."/>
            <person name="Powell A.J."/>
            <person name="Barry K."/>
            <person name="Miller A.N."/>
            <person name="Grigoriev I.V."/>
            <person name="Debuchy R."/>
            <person name="Gladieux P."/>
            <person name="Thoren M.H."/>
            <person name="Johannesson H."/>
        </authorList>
    </citation>
    <scope>NUCLEOTIDE SEQUENCE</scope>
    <source>
        <strain evidence="2">PSN243</strain>
    </source>
</reference>
<dbReference type="InterPro" id="IPR029058">
    <property type="entry name" value="AB_hydrolase_fold"/>
</dbReference>
<evidence type="ECO:0000259" key="1">
    <source>
        <dbReference type="Pfam" id="PF12697"/>
    </source>
</evidence>
<comment type="caution">
    <text evidence="2">The sequence shown here is derived from an EMBL/GenBank/DDBJ whole genome shotgun (WGS) entry which is preliminary data.</text>
</comment>
<dbReference type="EMBL" id="MU865993">
    <property type="protein sequence ID" value="KAK4443425.1"/>
    <property type="molecule type" value="Genomic_DNA"/>
</dbReference>
<dbReference type="GO" id="GO:0016787">
    <property type="term" value="F:hydrolase activity"/>
    <property type="evidence" value="ECO:0007669"/>
    <property type="project" value="UniProtKB-KW"/>
</dbReference>
<proteinExistence type="predicted"/>
<sequence>METHHITLPHKPTVPLHISLHLPSPIPPNPTLLIFLNGLLLPRSSWDPTITHLLSSSPATPLPAAILTYDRFGQGTSPRDPSDPPSSPYGHDALSIISDLHSLLTIVSSTFLHTPLPKVTLLFVANSIGCPLARLYISAYSSPNPTSNSPSNPNKAQTLGVLFLDSMMASTNFVSLFPDPDTVPPPELPEGVTLDDIRHAKDRFKVMFHPDVPNKEGFDRRSLRELLPRADGPRLEGVRVLVVVGHDWDVFAEEGEKGSLGVSKAVTNTYVNPAWTRYNEGLTRLVDDAELKIAPGCGHFIQRDGPEFVAAEILRLLERVGK</sequence>
<feature type="domain" description="AB hydrolase-1" evidence="1">
    <location>
        <begin position="33"/>
        <end position="311"/>
    </location>
</feature>
<dbReference type="Proteomes" id="UP001321760">
    <property type="component" value="Unassembled WGS sequence"/>
</dbReference>
<reference evidence="2" key="1">
    <citation type="journal article" date="2023" name="Mol. Phylogenet. Evol.">
        <title>Genome-scale phylogeny and comparative genomics of the fungal order Sordariales.</title>
        <authorList>
            <person name="Hensen N."/>
            <person name="Bonometti L."/>
            <person name="Westerberg I."/>
            <person name="Brannstrom I.O."/>
            <person name="Guillou S."/>
            <person name="Cros-Aarteil S."/>
            <person name="Calhoun S."/>
            <person name="Haridas S."/>
            <person name="Kuo A."/>
            <person name="Mondo S."/>
            <person name="Pangilinan J."/>
            <person name="Riley R."/>
            <person name="LaButti K."/>
            <person name="Andreopoulos B."/>
            <person name="Lipzen A."/>
            <person name="Chen C."/>
            <person name="Yan M."/>
            <person name="Daum C."/>
            <person name="Ng V."/>
            <person name="Clum A."/>
            <person name="Steindorff A."/>
            <person name="Ohm R.A."/>
            <person name="Martin F."/>
            <person name="Silar P."/>
            <person name="Natvig D.O."/>
            <person name="Lalanne C."/>
            <person name="Gautier V."/>
            <person name="Ament-Velasquez S.L."/>
            <person name="Kruys A."/>
            <person name="Hutchinson M.I."/>
            <person name="Powell A.J."/>
            <person name="Barry K."/>
            <person name="Miller A.N."/>
            <person name="Grigoriev I.V."/>
            <person name="Debuchy R."/>
            <person name="Gladieux P."/>
            <person name="Hiltunen Thoren M."/>
            <person name="Johannesson H."/>
        </authorList>
    </citation>
    <scope>NUCLEOTIDE SEQUENCE</scope>
    <source>
        <strain evidence="2">PSN243</strain>
    </source>
</reference>
<dbReference type="Gene3D" id="3.40.50.1820">
    <property type="entry name" value="alpha/beta hydrolase"/>
    <property type="match status" value="1"/>
</dbReference>
<gene>
    <name evidence="2" type="ORF">QBC34DRAFT_443376</name>
</gene>
<protein>
    <submittedName>
        <fullName evidence="2">Alpha/Beta hydrolase protein</fullName>
    </submittedName>
</protein>
<dbReference type="SUPFAM" id="SSF53474">
    <property type="entry name" value="alpha/beta-Hydrolases"/>
    <property type="match status" value="1"/>
</dbReference>
<dbReference type="Pfam" id="PF12697">
    <property type="entry name" value="Abhydrolase_6"/>
    <property type="match status" value="1"/>
</dbReference>
<dbReference type="InterPro" id="IPR000073">
    <property type="entry name" value="AB_hydrolase_1"/>
</dbReference>
<keyword evidence="2" id="KW-0378">Hydrolase</keyword>
<organism evidence="2 3">
    <name type="scientific">Podospora aff. communis PSN243</name>
    <dbReference type="NCBI Taxonomy" id="3040156"/>
    <lineage>
        <taxon>Eukaryota</taxon>
        <taxon>Fungi</taxon>
        <taxon>Dikarya</taxon>
        <taxon>Ascomycota</taxon>
        <taxon>Pezizomycotina</taxon>
        <taxon>Sordariomycetes</taxon>
        <taxon>Sordariomycetidae</taxon>
        <taxon>Sordariales</taxon>
        <taxon>Podosporaceae</taxon>
        <taxon>Podospora</taxon>
    </lineage>
</organism>
<evidence type="ECO:0000313" key="3">
    <source>
        <dbReference type="Proteomes" id="UP001321760"/>
    </source>
</evidence>